<comment type="caution">
    <text evidence="1">The sequence shown here is derived from an EMBL/GenBank/DDBJ whole genome shotgun (WGS) entry which is preliminary data.</text>
</comment>
<proteinExistence type="predicted"/>
<name>A0AA90SMZ0_9ACTN</name>
<evidence type="ECO:0000313" key="1">
    <source>
        <dbReference type="EMBL" id="MDP0399788.1"/>
    </source>
</evidence>
<reference evidence="1" key="1">
    <citation type="submission" date="2023-08" db="EMBL/GenBank/DDBJ databases">
        <title>The draft genome of Tsukamurella strandjordii strain 050030.</title>
        <authorList>
            <person name="Zhao F."/>
            <person name="Feng Y."/>
            <person name="Zong Z."/>
        </authorList>
    </citation>
    <scope>NUCLEOTIDE SEQUENCE</scope>
    <source>
        <strain evidence="1">050030</strain>
    </source>
</reference>
<gene>
    <name evidence="1" type="ORF">Q7X28_17855</name>
</gene>
<organism evidence="1 2">
    <name type="scientific">Tsukamurella strandjordii</name>
    <dbReference type="NCBI Taxonomy" id="147577"/>
    <lineage>
        <taxon>Bacteria</taxon>
        <taxon>Bacillati</taxon>
        <taxon>Actinomycetota</taxon>
        <taxon>Actinomycetes</taxon>
        <taxon>Mycobacteriales</taxon>
        <taxon>Tsukamurellaceae</taxon>
        <taxon>Tsukamurella</taxon>
    </lineage>
</organism>
<sequence length="230" mass="24618">MNSPEPQSYRPTLVVGPDDAGAYLERLGITSSVLLEALEAGERRASEITKFHPVTAAGLTRWIEVVGVLRDGLAVDADWIPSDDLNRPVTTRPDFAVSLSVVGGDELTGSLGADHQPKAARRRGSATTAALRDQLELITVAKVLEAEAVAPLTIADAVPEGQWFLLYHREKGTGKLFCEVSKARDISDGQFTGWLVRVILDPLTFGGADVAVRPLDEGGDDLDFKITDAG</sequence>
<protein>
    <submittedName>
        <fullName evidence="1">Uncharacterized protein</fullName>
    </submittedName>
</protein>
<keyword evidence="2" id="KW-1185">Reference proteome</keyword>
<dbReference type="AlphaFoldDB" id="A0AA90SMZ0"/>
<dbReference type="EMBL" id="JAUTIX010000007">
    <property type="protein sequence ID" value="MDP0399788.1"/>
    <property type="molecule type" value="Genomic_DNA"/>
</dbReference>
<accession>A0AA90SMZ0</accession>
<dbReference type="Proteomes" id="UP001178281">
    <property type="component" value="Unassembled WGS sequence"/>
</dbReference>
<dbReference type="RefSeq" id="WP_305112328.1">
    <property type="nucleotide sequence ID" value="NZ_JAUTIX010000007.1"/>
</dbReference>
<evidence type="ECO:0000313" key="2">
    <source>
        <dbReference type="Proteomes" id="UP001178281"/>
    </source>
</evidence>